<name>A0A0L0P5H3_CANAR</name>
<dbReference type="VEuPathDB" id="FungiDB:CJJ07_000209"/>
<dbReference type="FunFam" id="3.40.50.1360:FF:000005">
    <property type="entry name" value="6-phosphogluconolactonase"/>
    <property type="match status" value="1"/>
</dbReference>
<dbReference type="InterPro" id="IPR039104">
    <property type="entry name" value="6PGL"/>
</dbReference>
<evidence type="ECO:0000256" key="5">
    <source>
        <dbReference type="ARBA" id="ARBA00022490"/>
    </source>
</evidence>
<dbReference type="VEuPathDB" id="FungiDB:CJJ09_004219"/>
<evidence type="ECO:0000256" key="3">
    <source>
        <dbReference type="ARBA" id="ARBA00004961"/>
    </source>
</evidence>
<keyword evidence="6" id="KW-0378">Hydrolase</keyword>
<evidence type="ECO:0000256" key="6">
    <source>
        <dbReference type="ARBA" id="ARBA00022801"/>
    </source>
</evidence>
<proteinExistence type="inferred from homology"/>
<dbReference type="PANTHER" id="PTHR11054">
    <property type="entry name" value="6-PHOSPHOGLUCONOLACTONASE"/>
    <property type="match status" value="1"/>
</dbReference>
<evidence type="ECO:0000256" key="1">
    <source>
        <dbReference type="ARBA" id="ARBA00000832"/>
    </source>
</evidence>
<sequence length="258" mass="27912">MVTLYSNKESSDVAKAVGDYIIKIQDESIQKAGVFKVAVSGGSLGKVLKAALIDDPELSKRVKWDKWEVFFSDERIVPLDHAESNYGLFDEKVLLSLPAGSPKPKVHTIDASLITGSDGQTEGSDNAKDEAIAEEYGKLFANDAHLDLILLGCGPDGHTCSLFPGHPLLKENKALVALIKDSPKPPPRRITITFPVLSQAGNIAFVAEGEGKAPAIDEIFNKPESQLPCKFVNDLNVPVTWFVNDAALKNVNVTPSKY</sequence>
<comment type="catalytic activity">
    <reaction evidence="1">
        <text>6-phospho-D-glucono-1,5-lactone + H2O = 6-phospho-D-gluconate + H(+)</text>
        <dbReference type="Rhea" id="RHEA:12556"/>
        <dbReference type="ChEBI" id="CHEBI:15377"/>
        <dbReference type="ChEBI" id="CHEBI:15378"/>
        <dbReference type="ChEBI" id="CHEBI:57955"/>
        <dbReference type="ChEBI" id="CHEBI:58759"/>
        <dbReference type="EC" id="3.1.1.31"/>
    </reaction>
</comment>
<dbReference type="InterPro" id="IPR006148">
    <property type="entry name" value="Glc/Gal-6P_isomerase"/>
</dbReference>
<dbReference type="AlphaFoldDB" id="A0A0L0P5H3"/>
<reference evidence="10" key="1">
    <citation type="journal article" date="2015" name="BMC Genomics">
        <title>Draft genome of a commonly misdiagnosed multidrug resistant pathogen Candida auris.</title>
        <authorList>
            <person name="Chatterjee S."/>
            <person name="Alampalli S.V."/>
            <person name="Nageshan R.K."/>
            <person name="Chettiar S.T."/>
            <person name="Joshi S."/>
            <person name="Tatu U.S."/>
        </authorList>
    </citation>
    <scope>NUCLEOTIDE SEQUENCE [LARGE SCALE GENOMIC DNA]</scope>
    <source>
        <strain evidence="10">6684</strain>
    </source>
</reference>
<dbReference type="NCBIfam" id="TIGR01198">
    <property type="entry name" value="pgl"/>
    <property type="match status" value="1"/>
</dbReference>
<dbReference type="GO" id="GO:0017057">
    <property type="term" value="F:6-phosphogluconolactonase activity"/>
    <property type="evidence" value="ECO:0007669"/>
    <property type="project" value="UniProtKB-EC"/>
</dbReference>
<evidence type="ECO:0000313" key="10">
    <source>
        <dbReference type="Proteomes" id="UP000037122"/>
    </source>
</evidence>
<comment type="similarity">
    <text evidence="4 7">Belongs to the glucosamine/galactosamine-6-phosphate isomerase family. 6-phosphogluconolactonase subfamily.</text>
</comment>
<feature type="domain" description="Glucosamine/galactosamine-6-phosphate isomerase" evidence="8">
    <location>
        <begin position="10"/>
        <end position="238"/>
    </location>
</feature>
<dbReference type="InterPro" id="IPR037171">
    <property type="entry name" value="NagB/RpiA_transferase-like"/>
</dbReference>
<dbReference type="Gene3D" id="3.40.50.1360">
    <property type="match status" value="1"/>
</dbReference>
<dbReference type="PANTHER" id="PTHR11054:SF24">
    <property type="entry name" value="6-PHOSPHOGLUCONOLACTONASE 3-RELATED"/>
    <property type="match status" value="1"/>
</dbReference>
<dbReference type="VEuPathDB" id="FungiDB:QG37_01316"/>
<dbReference type="GO" id="GO:0006098">
    <property type="term" value="P:pentose-phosphate shunt"/>
    <property type="evidence" value="ECO:0007669"/>
    <property type="project" value="InterPro"/>
</dbReference>
<dbReference type="Proteomes" id="UP000037122">
    <property type="component" value="Unassembled WGS sequence"/>
</dbReference>
<comment type="subcellular location">
    <subcellularLocation>
        <location evidence="2">Cytoplasm</location>
    </subcellularLocation>
</comment>
<dbReference type="EMBL" id="LGST01000009">
    <property type="protein sequence ID" value="KNE01490.1"/>
    <property type="molecule type" value="Genomic_DNA"/>
</dbReference>
<comment type="pathway">
    <text evidence="3">Carbohydrate degradation; pentose phosphate pathway; D-ribulose 5-phosphate from D-glucose 6-phosphate (oxidative stage): step 2/3.</text>
</comment>
<comment type="caution">
    <text evidence="9">The sequence shown here is derived from an EMBL/GenBank/DDBJ whole genome shotgun (WGS) entry which is preliminary data.</text>
</comment>
<protein>
    <recommendedName>
        <fullName evidence="7">6-phosphogluconolactonase-like protein</fullName>
    </recommendedName>
</protein>
<evidence type="ECO:0000256" key="4">
    <source>
        <dbReference type="ARBA" id="ARBA00010662"/>
    </source>
</evidence>
<accession>A0A0L0P5H3</accession>
<evidence type="ECO:0000256" key="7">
    <source>
        <dbReference type="RuleBase" id="RU365095"/>
    </source>
</evidence>
<evidence type="ECO:0000256" key="2">
    <source>
        <dbReference type="ARBA" id="ARBA00004496"/>
    </source>
</evidence>
<dbReference type="GO" id="GO:0005737">
    <property type="term" value="C:cytoplasm"/>
    <property type="evidence" value="ECO:0007669"/>
    <property type="project" value="UniProtKB-SubCell"/>
</dbReference>
<dbReference type="Pfam" id="PF01182">
    <property type="entry name" value="Glucosamine_iso"/>
    <property type="match status" value="1"/>
</dbReference>
<dbReference type="SUPFAM" id="SSF100950">
    <property type="entry name" value="NagB/RpiA/CoA transferase-like"/>
    <property type="match status" value="1"/>
</dbReference>
<dbReference type="InterPro" id="IPR005900">
    <property type="entry name" value="6-phosphogluconolactonase_DevB"/>
</dbReference>
<evidence type="ECO:0000313" key="9">
    <source>
        <dbReference type="EMBL" id="KNE01490.1"/>
    </source>
</evidence>
<dbReference type="VEuPathDB" id="FungiDB:CJI97_005218"/>
<dbReference type="CDD" id="cd01400">
    <property type="entry name" value="6PGL"/>
    <property type="match status" value="1"/>
</dbReference>
<organism evidence="9 10">
    <name type="scientific">Candidozyma auris</name>
    <name type="common">Yeast</name>
    <name type="synonym">Candida auris</name>
    <dbReference type="NCBI Taxonomy" id="498019"/>
    <lineage>
        <taxon>Eukaryota</taxon>
        <taxon>Fungi</taxon>
        <taxon>Dikarya</taxon>
        <taxon>Ascomycota</taxon>
        <taxon>Saccharomycotina</taxon>
        <taxon>Pichiomycetes</taxon>
        <taxon>Metschnikowiaceae</taxon>
        <taxon>Candidozyma</taxon>
    </lineage>
</organism>
<dbReference type="VEuPathDB" id="FungiDB:CJI96_0003923"/>
<dbReference type="GO" id="GO:0005975">
    <property type="term" value="P:carbohydrate metabolic process"/>
    <property type="evidence" value="ECO:0007669"/>
    <property type="project" value="InterPro"/>
</dbReference>
<evidence type="ECO:0000259" key="8">
    <source>
        <dbReference type="Pfam" id="PF01182"/>
    </source>
</evidence>
<keyword evidence="5" id="KW-0963">Cytoplasm</keyword>
<dbReference type="VEuPathDB" id="FungiDB:B9J08_005134"/>
<gene>
    <name evidence="9" type="ORF">QG37_01316</name>
</gene>